<dbReference type="InterPro" id="IPR029044">
    <property type="entry name" value="Nucleotide-diphossugar_trans"/>
</dbReference>
<evidence type="ECO:0000259" key="1">
    <source>
        <dbReference type="Pfam" id="PF00535"/>
    </source>
</evidence>
<dbReference type="STRING" id="254.SAMN05421682_105167"/>
<sequence>MKIPLIKLITKNLIFAKKHVPEVSIITPCYNSSLFLEETISSVMNQTFTDWEWLITDDQSTDNSVEIIQKHQDPRIKLIIAEKNGGAGHARNLSLQKASGRFITFLDADDFWEPNFLKEMVNFMKRENAEIAYSNYARCDENLIPKLEDFKADKEVTFNNLLKTCRLSLLSSMYDSQRVGKEYFPEGSKREDHVMWLNLLKKIPSGKPLPKTMAKYRMHENSISRKKQNIIKDQYLVYKDFMRFSTLKSLYYTANWALNGFIKYSKIFN</sequence>
<dbReference type="AlphaFoldDB" id="A0A381FMF7"/>
<gene>
    <name evidence="2" type="primary">kfoC_7</name>
    <name evidence="2" type="ORF">NCTC13532_03328</name>
</gene>
<dbReference type="EMBL" id="UFVR01000004">
    <property type="protein sequence ID" value="SUX47746.1"/>
    <property type="molecule type" value="Genomic_DNA"/>
</dbReference>
<dbReference type="PANTHER" id="PTHR22916:SF3">
    <property type="entry name" value="UDP-GLCNAC:BETAGAL BETA-1,3-N-ACETYLGLUCOSAMINYLTRANSFERASE-LIKE PROTEIN 1"/>
    <property type="match status" value="1"/>
</dbReference>
<accession>A0A381FMF7</accession>
<dbReference type="Proteomes" id="UP000254282">
    <property type="component" value="Unassembled WGS sequence"/>
</dbReference>
<evidence type="ECO:0000313" key="3">
    <source>
        <dbReference type="Proteomes" id="UP000254282"/>
    </source>
</evidence>
<evidence type="ECO:0000313" key="2">
    <source>
        <dbReference type="EMBL" id="SUX47746.1"/>
    </source>
</evidence>
<feature type="domain" description="Glycosyltransferase 2-like" evidence="1">
    <location>
        <begin position="24"/>
        <end position="142"/>
    </location>
</feature>
<dbReference type="InterPro" id="IPR001173">
    <property type="entry name" value="Glyco_trans_2-like"/>
</dbReference>
<proteinExistence type="predicted"/>
<dbReference type="SUPFAM" id="SSF53448">
    <property type="entry name" value="Nucleotide-diphospho-sugar transferases"/>
    <property type="match status" value="1"/>
</dbReference>
<reference evidence="2 3" key="1">
    <citation type="submission" date="2018-06" db="EMBL/GenBank/DDBJ databases">
        <authorList>
            <consortium name="Pathogen Informatics"/>
            <person name="Doyle S."/>
        </authorList>
    </citation>
    <scope>NUCLEOTIDE SEQUENCE [LARGE SCALE GENOMIC DNA]</scope>
    <source>
        <strain evidence="2 3">NCTC13532</strain>
    </source>
</reference>
<name>A0A381FMF7_9FLAO</name>
<dbReference type="Gene3D" id="3.90.550.10">
    <property type="entry name" value="Spore Coat Polysaccharide Biosynthesis Protein SpsA, Chain A"/>
    <property type="match status" value="1"/>
</dbReference>
<protein>
    <submittedName>
        <fullName evidence="2">Chondroitin polymerase</fullName>
    </submittedName>
</protein>
<dbReference type="GO" id="GO:0016758">
    <property type="term" value="F:hexosyltransferase activity"/>
    <property type="evidence" value="ECO:0007669"/>
    <property type="project" value="UniProtKB-ARBA"/>
</dbReference>
<dbReference type="Pfam" id="PF00535">
    <property type="entry name" value="Glycos_transf_2"/>
    <property type="match status" value="1"/>
</dbReference>
<organism evidence="2 3">
    <name type="scientific">Chryseobacterium indoltheticum</name>
    <dbReference type="NCBI Taxonomy" id="254"/>
    <lineage>
        <taxon>Bacteria</taxon>
        <taxon>Pseudomonadati</taxon>
        <taxon>Bacteroidota</taxon>
        <taxon>Flavobacteriia</taxon>
        <taxon>Flavobacteriales</taxon>
        <taxon>Weeksellaceae</taxon>
        <taxon>Chryseobacterium group</taxon>
        <taxon>Chryseobacterium</taxon>
    </lineage>
</organism>
<dbReference type="PANTHER" id="PTHR22916">
    <property type="entry name" value="GLYCOSYLTRANSFERASE"/>
    <property type="match status" value="1"/>
</dbReference>